<dbReference type="InterPro" id="IPR018000">
    <property type="entry name" value="Neurotransmitter_ion_chnl_CS"/>
</dbReference>
<sequence>MDERLKSETSDRGGDLRAHVHDTGASSMDGAGRDGGQAIQQRKGRAQTAATLDFRVDLILWQHWRDYRLAFKQNFTTIDLDNSMSKSIWIPDLHFVNEKTAFVHDTISPNSMLRLSEDGSVLYSMRISLTLSCPMNLQDFPMDTQVCPLYISSSEFNNDHWRSMLSGELLGVRFGDVLGDLPGELSVVRYHVHHKCRLSILKFPFGGYHTFIKKNSIGVPLESGGAYTKRDLVFMWDEDSAMVRDPSISLPQYSFMNVTLSHSERHLRTASWRNDSSGRGASASFRLGVVVTTGNFSMLKANFKLRRLMGFYLTQTYLPSALLVLLSWISFWINPDAAPARVALGITTVLTLTTQSSGARSSLPKLSYVNAMDIWMATCLVFVFSSLLEFAAVNVMSRQARSLSSANTSGGKVKVLGEKNILLINYIITIMSLLTSHPGSPLISAADDGVTTKFYLRDLTGNPFDCGRHTAATGVESAMHPWSAERIDRTARVLFPALFLLFNVFYWLAFCVLK</sequence>
<dbReference type="GO" id="GO:0005230">
    <property type="term" value="F:extracellular ligand-gated monoatomic ion channel activity"/>
    <property type="evidence" value="ECO:0007669"/>
    <property type="project" value="InterPro"/>
</dbReference>
<evidence type="ECO:0000256" key="12">
    <source>
        <dbReference type="ARBA" id="ARBA00023303"/>
    </source>
</evidence>
<evidence type="ECO:0000256" key="1">
    <source>
        <dbReference type="ARBA" id="ARBA00004141"/>
    </source>
</evidence>
<dbReference type="Pfam" id="PF02931">
    <property type="entry name" value="Neur_chan_LBD"/>
    <property type="match status" value="1"/>
</dbReference>
<dbReference type="SUPFAM" id="SSF90112">
    <property type="entry name" value="Neurotransmitter-gated ion-channel transmembrane pore"/>
    <property type="match status" value="1"/>
</dbReference>
<keyword evidence="5 13" id="KW-0812">Transmembrane</keyword>
<name>A0AAJ7XIJ1_PETMA</name>
<comment type="subcellular location">
    <subcellularLocation>
        <location evidence="2">Cell membrane</location>
    </subcellularLocation>
    <subcellularLocation>
        <location evidence="1">Membrane</location>
        <topology evidence="1">Multi-pass membrane protein</topology>
    </subcellularLocation>
</comment>
<keyword evidence="8 13" id="KW-0406">Ion transport</keyword>
<keyword evidence="11" id="KW-0868">Chloride</keyword>
<evidence type="ECO:0000259" key="16">
    <source>
        <dbReference type="Pfam" id="PF02932"/>
    </source>
</evidence>
<proteinExistence type="inferred from homology"/>
<accession>A0AAJ7XIJ1</accession>
<dbReference type="InterPro" id="IPR038050">
    <property type="entry name" value="Neuro_actylchol_rec"/>
</dbReference>
<evidence type="ECO:0000256" key="8">
    <source>
        <dbReference type="ARBA" id="ARBA00023065"/>
    </source>
</evidence>
<feature type="domain" description="Neurotransmitter-gated ion-channel transmembrane" evidence="16">
    <location>
        <begin position="316"/>
        <end position="401"/>
    </location>
</feature>
<organism evidence="17 18">
    <name type="scientific">Petromyzon marinus</name>
    <name type="common">Sea lamprey</name>
    <dbReference type="NCBI Taxonomy" id="7757"/>
    <lineage>
        <taxon>Eukaryota</taxon>
        <taxon>Metazoa</taxon>
        <taxon>Chordata</taxon>
        <taxon>Craniata</taxon>
        <taxon>Vertebrata</taxon>
        <taxon>Cyclostomata</taxon>
        <taxon>Hyperoartia</taxon>
        <taxon>Petromyzontiformes</taxon>
        <taxon>Petromyzontidae</taxon>
        <taxon>Petromyzon</taxon>
    </lineage>
</organism>
<dbReference type="GO" id="GO:0005254">
    <property type="term" value="F:chloride channel activity"/>
    <property type="evidence" value="ECO:0007669"/>
    <property type="project" value="UniProtKB-KW"/>
</dbReference>
<dbReference type="Gene3D" id="1.20.58.390">
    <property type="entry name" value="Neurotransmitter-gated ion-channel transmembrane domain"/>
    <property type="match status" value="1"/>
</dbReference>
<dbReference type="GO" id="GO:0004888">
    <property type="term" value="F:transmembrane signaling receptor activity"/>
    <property type="evidence" value="ECO:0007669"/>
    <property type="project" value="InterPro"/>
</dbReference>
<dbReference type="KEGG" id="pmrn:116957524"/>
<evidence type="ECO:0000256" key="3">
    <source>
        <dbReference type="ARBA" id="ARBA00022448"/>
    </source>
</evidence>
<evidence type="ECO:0000256" key="2">
    <source>
        <dbReference type="ARBA" id="ARBA00004236"/>
    </source>
</evidence>
<dbReference type="InterPro" id="IPR006028">
    <property type="entry name" value="GABAA/Glycine_rcpt"/>
</dbReference>
<keyword evidence="9 13" id="KW-0472">Membrane</keyword>
<dbReference type="Pfam" id="PF02932">
    <property type="entry name" value="Neur_chan_memb"/>
    <property type="match status" value="1"/>
</dbReference>
<evidence type="ECO:0000259" key="15">
    <source>
        <dbReference type="Pfam" id="PF02931"/>
    </source>
</evidence>
<dbReference type="InterPro" id="IPR036734">
    <property type="entry name" value="Neur_chan_lig-bd_sf"/>
</dbReference>
<evidence type="ECO:0000256" key="11">
    <source>
        <dbReference type="ARBA" id="ARBA00023214"/>
    </source>
</evidence>
<dbReference type="AlphaFoldDB" id="A0AAJ7XIJ1"/>
<dbReference type="InterPro" id="IPR006202">
    <property type="entry name" value="Neur_chan_lig-bd"/>
</dbReference>
<keyword evidence="12 13" id="KW-0407">Ion channel</keyword>
<dbReference type="CDD" id="cd19049">
    <property type="entry name" value="LGIC_TM_anion"/>
    <property type="match status" value="1"/>
</dbReference>
<dbReference type="GO" id="GO:0034707">
    <property type="term" value="C:chloride channel complex"/>
    <property type="evidence" value="ECO:0007669"/>
    <property type="project" value="UniProtKB-KW"/>
</dbReference>
<feature type="transmembrane region" description="Helical" evidence="13">
    <location>
        <begin position="374"/>
        <end position="395"/>
    </location>
</feature>
<dbReference type="Gene3D" id="2.70.170.10">
    <property type="entry name" value="Neurotransmitter-gated ion-channel ligand-binding domain"/>
    <property type="match status" value="2"/>
</dbReference>
<feature type="transmembrane region" description="Helical" evidence="13">
    <location>
        <begin position="308"/>
        <end position="333"/>
    </location>
</feature>
<keyword evidence="6" id="KW-0732">Signal</keyword>
<evidence type="ECO:0000256" key="9">
    <source>
        <dbReference type="ARBA" id="ARBA00023136"/>
    </source>
</evidence>
<dbReference type="PROSITE" id="PS00236">
    <property type="entry name" value="NEUROTR_ION_CHANNEL"/>
    <property type="match status" value="1"/>
</dbReference>
<evidence type="ECO:0000256" key="5">
    <source>
        <dbReference type="ARBA" id="ARBA00022692"/>
    </source>
</evidence>
<dbReference type="RefSeq" id="XP_032835625.1">
    <property type="nucleotide sequence ID" value="XM_032979734.1"/>
</dbReference>
<dbReference type="InterPro" id="IPR006201">
    <property type="entry name" value="Neur_channel"/>
</dbReference>
<evidence type="ECO:0000313" key="18">
    <source>
        <dbReference type="RefSeq" id="XP_032835625.1"/>
    </source>
</evidence>
<dbReference type="PRINTS" id="PR00253">
    <property type="entry name" value="GABAARECEPTR"/>
</dbReference>
<evidence type="ECO:0000256" key="10">
    <source>
        <dbReference type="ARBA" id="ARBA00023173"/>
    </source>
</evidence>
<keyword evidence="7 13" id="KW-1133">Transmembrane helix</keyword>
<dbReference type="SUPFAM" id="SSF63712">
    <property type="entry name" value="Nicotinic receptor ligand binding domain-like"/>
    <property type="match status" value="1"/>
</dbReference>
<dbReference type="PRINTS" id="PR00252">
    <property type="entry name" value="NRIONCHANNEL"/>
</dbReference>
<keyword evidence="10" id="KW-0869">Chloride channel</keyword>
<dbReference type="Proteomes" id="UP001318040">
    <property type="component" value="Chromosome 76"/>
</dbReference>
<gene>
    <name evidence="18" type="primary">LOC116957524</name>
</gene>
<evidence type="ECO:0000256" key="14">
    <source>
        <dbReference type="SAM" id="MobiDB-lite"/>
    </source>
</evidence>
<protein>
    <submittedName>
        <fullName evidence="18">Glycine receptor subunit alpha-4-like</fullName>
    </submittedName>
</protein>
<evidence type="ECO:0000256" key="7">
    <source>
        <dbReference type="ARBA" id="ARBA00022989"/>
    </source>
</evidence>
<evidence type="ECO:0000256" key="4">
    <source>
        <dbReference type="ARBA" id="ARBA00022475"/>
    </source>
</evidence>
<dbReference type="GO" id="GO:0005886">
    <property type="term" value="C:plasma membrane"/>
    <property type="evidence" value="ECO:0007669"/>
    <property type="project" value="UniProtKB-SubCell"/>
</dbReference>
<dbReference type="InterPro" id="IPR036719">
    <property type="entry name" value="Neuro-gated_channel_TM_sf"/>
</dbReference>
<comment type="similarity">
    <text evidence="13">Belongs to the ligand-gated ion channel (TC 1.A.9) family.</text>
</comment>
<keyword evidence="17" id="KW-1185">Reference proteome</keyword>
<feature type="transmembrane region" description="Helical" evidence="13">
    <location>
        <begin position="493"/>
        <end position="513"/>
    </location>
</feature>
<feature type="transmembrane region" description="Helical" evidence="13">
    <location>
        <begin position="416"/>
        <end position="434"/>
    </location>
</feature>
<evidence type="ECO:0000313" key="17">
    <source>
        <dbReference type="Proteomes" id="UP001318040"/>
    </source>
</evidence>
<feature type="region of interest" description="Disordered" evidence="14">
    <location>
        <begin position="1"/>
        <end position="43"/>
    </location>
</feature>
<dbReference type="PANTHER" id="PTHR18945">
    <property type="entry name" value="NEUROTRANSMITTER GATED ION CHANNEL"/>
    <property type="match status" value="1"/>
</dbReference>
<evidence type="ECO:0000256" key="13">
    <source>
        <dbReference type="RuleBase" id="RU000687"/>
    </source>
</evidence>
<reference evidence="18" key="1">
    <citation type="submission" date="2025-08" db="UniProtKB">
        <authorList>
            <consortium name="RefSeq"/>
        </authorList>
    </citation>
    <scope>IDENTIFICATION</scope>
    <source>
        <tissue evidence="18">Sperm</tissue>
    </source>
</reference>
<keyword evidence="4" id="KW-1003">Cell membrane</keyword>
<feature type="domain" description="Neurotransmitter-gated ion-channel ligand-binding" evidence="15">
    <location>
        <begin position="51"/>
        <end position="160"/>
    </location>
</feature>
<feature type="compositionally biased region" description="Basic and acidic residues" evidence="14">
    <location>
        <begin position="1"/>
        <end position="22"/>
    </location>
</feature>
<evidence type="ECO:0000256" key="6">
    <source>
        <dbReference type="ARBA" id="ARBA00022729"/>
    </source>
</evidence>
<keyword evidence="3 13" id="KW-0813">Transport</keyword>
<dbReference type="InterPro" id="IPR006029">
    <property type="entry name" value="Neurotrans-gated_channel_TM"/>
</dbReference>